<proteinExistence type="predicted"/>
<name>A0A8J6UNV0_9BACT</name>
<gene>
    <name evidence="1" type="ORF">ICT70_05435</name>
</gene>
<keyword evidence="2" id="KW-1185">Reference proteome</keyword>
<sequence length="80" mass="8721">MHDGCQGQVGDGAKVVDKLRMMGFSNHSLPQEVQLICSGCDQNFTMSTLEYRCPHCGMVYGVTPCHAHDTKSIQAAGIDY</sequence>
<dbReference type="RefSeq" id="WP_191154390.1">
    <property type="nucleotide sequence ID" value="NZ_JACWUN010000005.1"/>
</dbReference>
<evidence type="ECO:0008006" key="3">
    <source>
        <dbReference type="Google" id="ProtNLM"/>
    </source>
</evidence>
<comment type="caution">
    <text evidence="1">The sequence shown here is derived from an EMBL/GenBank/DDBJ whole genome shotgun (WGS) entry which is preliminary data.</text>
</comment>
<evidence type="ECO:0000313" key="2">
    <source>
        <dbReference type="Proteomes" id="UP000632828"/>
    </source>
</evidence>
<dbReference type="EMBL" id="JACWUN010000005">
    <property type="protein sequence ID" value="MBD1400109.1"/>
    <property type="molecule type" value="Genomic_DNA"/>
</dbReference>
<evidence type="ECO:0000313" key="1">
    <source>
        <dbReference type="EMBL" id="MBD1400109.1"/>
    </source>
</evidence>
<dbReference type="Proteomes" id="UP000632828">
    <property type="component" value="Unassembled WGS sequence"/>
</dbReference>
<protein>
    <recommendedName>
        <fullName evidence="3">Hydrogenase maturation nickel metallochaperone HypA</fullName>
    </recommendedName>
</protein>
<dbReference type="InterPro" id="IPR011011">
    <property type="entry name" value="Znf_FYVE_PHD"/>
</dbReference>
<dbReference type="AlphaFoldDB" id="A0A8J6UNV0"/>
<dbReference type="SUPFAM" id="SSF57903">
    <property type="entry name" value="FYVE/PHD zinc finger"/>
    <property type="match status" value="1"/>
</dbReference>
<reference evidence="1" key="1">
    <citation type="submission" date="2020-09" db="EMBL/GenBank/DDBJ databases">
        <title>Pelobacter alkaliphilus sp. nov., a novel anaerobic arsenate-reducing bacterium from terrestrial mud volcano.</title>
        <authorList>
            <person name="Khomyakova M.A."/>
            <person name="Merkel A.Y."/>
            <person name="Slobodkin A.I."/>
        </authorList>
    </citation>
    <scope>NUCLEOTIDE SEQUENCE</scope>
    <source>
        <strain evidence="1">M08fum</strain>
    </source>
</reference>
<accession>A0A8J6UNV0</accession>
<organism evidence="1 2">
    <name type="scientific">Pelovirga terrestris</name>
    <dbReference type="NCBI Taxonomy" id="2771352"/>
    <lineage>
        <taxon>Bacteria</taxon>
        <taxon>Pseudomonadati</taxon>
        <taxon>Thermodesulfobacteriota</taxon>
        <taxon>Desulfuromonadia</taxon>
        <taxon>Geobacterales</taxon>
        <taxon>Geobacteraceae</taxon>
        <taxon>Pelovirga</taxon>
    </lineage>
</organism>